<feature type="chain" id="PRO_5023079270" evidence="4">
    <location>
        <begin position="35"/>
        <end position="174"/>
    </location>
</feature>
<proteinExistence type="predicted"/>
<evidence type="ECO:0000256" key="4">
    <source>
        <dbReference type="SAM" id="SignalP"/>
    </source>
</evidence>
<keyword evidence="7" id="KW-1185">Reference proteome</keyword>
<dbReference type="Pfam" id="PF03968">
    <property type="entry name" value="LptD_N"/>
    <property type="match status" value="1"/>
</dbReference>
<dbReference type="InterPro" id="IPR014340">
    <property type="entry name" value="LptA"/>
</dbReference>
<dbReference type="AlphaFoldDB" id="A0A5A9YY26"/>
<evidence type="ECO:0000313" key="7">
    <source>
        <dbReference type="Proteomes" id="UP000325291"/>
    </source>
</evidence>
<comment type="caution">
    <text evidence="6">The sequence shown here is derived from an EMBL/GenBank/DDBJ whole genome shotgun (WGS) entry which is preliminary data.</text>
</comment>
<dbReference type="EMBL" id="VINQ01000024">
    <property type="protein sequence ID" value="KAA0909805.1"/>
    <property type="molecule type" value="Genomic_DNA"/>
</dbReference>
<accession>A0A5A9YY26</accession>
<dbReference type="NCBIfam" id="TIGR03002">
    <property type="entry name" value="outer_YhbN_LptA"/>
    <property type="match status" value="1"/>
</dbReference>
<dbReference type="PANTHER" id="PTHR36504:SF1">
    <property type="entry name" value="LIPOPOLYSACCHARIDE EXPORT SYSTEM PROTEIN LPTA"/>
    <property type="match status" value="1"/>
</dbReference>
<gene>
    <name evidence="6" type="primary">lptA</name>
    <name evidence="6" type="ORF">FLO80_19745</name>
</gene>
<keyword evidence="2 4" id="KW-0732">Signal</keyword>
<keyword evidence="3" id="KW-0574">Periplasm</keyword>
<evidence type="ECO:0000256" key="3">
    <source>
        <dbReference type="ARBA" id="ARBA00022764"/>
    </source>
</evidence>
<dbReference type="Proteomes" id="UP000325291">
    <property type="component" value="Unassembled WGS sequence"/>
</dbReference>
<dbReference type="GO" id="GO:0017089">
    <property type="term" value="F:glycolipid transfer activity"/>
    <property type="evidence" value="ECO:0007669"/>
    <property type="project" value="TreeGrafter"/>
</dbReference>
<organism evidence="6 7">
    <name type="scientific">Aquicoccus porphyridii</name>
    <dbReference type="NCBI Taxonomy" id="1852029"/>
    <lineage>
        <taxon>Bacteria</taxon>
        <taxon>Pseudomonadati</taxon>
        <taxon>Pseudomonadota</taxon>
        <taxon>Alphaproteobacteria</taxon>
        <taxon>Rhodobacterales</taxon>
        <taxon>Paracoccaceae</taxon>
        <taxon>Aquicoccus</taxon>
    </lineage>
</organism>
<reference evidence="6 7" key="1">
    <citation type="submission" date="2019-07" db="EMBL/GenBank/DDBJ databases">
        <title>Aquicoccus porphyridii gen. nov., sp. nov., isolated from a small marine red alga, Porphyridium marinum.</title>
        <authorList>
            <person name="Liu L."/>
        </authorList>
    </citation>
    <scope>NUCLEOTIDE SEQUENCE [LARGE SCALE GENOMIC DNA]</scope>
    <source>
        <strain evidence="6 7">L1 8-17</strain>
    </source>
</reference>
<sequence>MIRRIPRNNPVTKTLLRPLAAALCLALLPVIAAAQGAEIAFGNVEQDPSQPVEVTAESLSVDQDDGTAIFTGDVLIVQGEMRLAAPKVEVFYDEAGNRIQRLKASGGVTLVSGDDAAEAANADYSVESGTIFMQGDVLLMQGQSTLTADRMTVDTRDGTARMEGRVRTVLQSND</sequence>
<keyword evidence="1" id="KW-0813">Transport</keyword>
<dbReference type="GO" id="GO:0009279">
    <property type="term" value="C:cell outer membrane"/>
    <property type="evidence" value="ECO:0007669"/>
    <property type="project" value="TreeGrafter"/>
</dbReference>
<evidence type="ECO:0000256" key="2">
    <source>
        <dbReference type="ARBA" id="ARBA00022729"/>
    </source>
</evidence>
<evidence type="ECO:0000256" key="1">
    <source>
        <dbReference type="ARBA" id="ARBA00022448"/>
    </source>
</evidence>
<feature type="signal peptide" evidence="4">
    <location>
        <begin position="1"/>
        <end position="34"/>
    </location>
</feature>
<evidence type="ECO:0000313" key="6">
    <source>
        <dbReference type="EMBL" id="KAA0909805.1"/>
    </source>
</evidence>
<dbReference type="Gene3D" id="2.60.450.10">
    <property type="entry name" value="Lipopolysaccharide (LPS) transport protein A like domain"/>
    <property type="match status" value="1"/>
</dbReference>
<dbReference type="GO" id="GO:0001530">
    <property type="term" value="F:lipopolysaccharide binding"/>
    <property type="evidence" value="ECO:0007669"/>
    <property type="project" value="InterPro"/>
</dbReference>
<feature type="domain" description="Organic solvent tolerance-like N-terminal" evidence="5">
    <location>
        <begin position="53"/>
        <end position="158"/>
    </location>
</feature>
<dbReference type="GO" id="GO:0015920">
    <property type="term" value="P:lipopolysaccharide transport"/>
    <property type="evidence" value="ECO:0007669"/>
    <property type="project" value="InterPro"/>
</dbReference>
<protein>
    <submittedName>
        <fullName evidence="6">Lipopolysaccharide transport periplasmic protein LptA</fullName>
    </submittedName>
</protein>
<name>A0A5A9YY26_9RHOB</name>
<dbReference type="InterPro" id="IPR052037">
    <property type="entry name" value="LPS_export_LptA"/>
</dbReference>
<evidence type="ECO:0000259" key="5">
    <source>
        <dbReference type="Pfam" id="PF03968"/>
    </source>
</evidence>
<dbReference type="InterPro" id="IPR005653">
    <property type="entry name" value="OstA-like_N"/>
</dbReference>
<dbReference type="GO" id="GO:0030288">
    <property type="term" value="C:outer membrane-bounded periplasmic space"/>
    <property type="evidence" value="ECO:0007669"/>
    <property type="project" value="TreeGrafter"/>
</dbReference>
<dbReference type="PANTHER" id="PTHR36504">
    <property type="entry name" value="LIPOPOLYSACCHARIDE EXPORT SYSTEM PROTEIN LPTA"/>
    <property type="match status" value="1"/>
</dbReference>